<evidence type="ECO:0000313" key="1">
    <source>
        <dbReference type="EMBL" id="KAI5657566.1"/>
    </source>
</evidence>
<name>A0ACC0A9X8_CATRO</name>
<sequence>MEIERMHKRRRPAIKQIVAKSNALSSIGIEGKKKKLCLPSGGESNGGKDIKDDGAGAGADDNDARGNTTPLVVLNWKRNFLIDIKGVDLALVNRRPEELR</sequence>
<organism evidence="1 2">
    <name type="scientific">Catharanthus roseus</name>
    <name type="common">Madagascar periwinkle</name>
    <name type="synonym">Vinca rosea</name>
    <dbReference type="NCBI Taxonomy" id="4058"/>
    <lineage>
        <taxon>Eukaryota</taxon>
        <taxon>Viridiplantae</taxon>
        <taxon>Streptophyta</taxon>
        <taxon>Embryophyta</taxon>
        <taxon>Tracheophyta</taxon>
        <taxon>Spermatophyta</taxon>
        <taxon>Magnoliopsida</taxon>
        <taxon>eudicotyledons</taxon>
        <taxon>Gunneridae</taxon>
        <taxon>Pentapetalae</taxon>
        <taxon>asterids</taxon>
        <taxon>lamiids</taxon>
        <taxon>Gentianales</taxon>
        <taxon>Apocynaceae</taxon>
        <taxon>Rauvolfioideae</taxon>
        <taxon>Vinceae</taxon>
        <taxon>Catharanthinae</taxon>
        <taxon>Catharanthus</taxon>
    </lineage>
</organism>
<evidence type="ECO:0000313" key="2">
    <source>
        <dbReference type="Proteomes" id="UP001060085"/>
    </source>
</evidence>
<protein>
    <submittedName>
        <fullName evidence="1">Uncharacterized protein</fullName>
    </submittedName>
</protein>
<keyword evidence="2" id="KW-1185">Reference proteome</keyword>
<reference evidence="2" key="1">
    <citation type="journal article" date="2023" name="Nat. Plants">
        <title>Single-cell RNA sequencing provides a high-resolution roadmap for understanding the multicellular compartmentation of specialized metabolism.</title>
        <authorList>
            <person name="Sun S."/>
            <person name="Shen X."/>
            <person name="Li Y."/>
            <person name="Li Y."/>
            <person name="Wang S."/>
            <person name="Li R."/>
            <person name="Zhang H."/>
            <person name="Shen G."/>
            <person name="Guo B."/>
            <person name="Wei J."/>
            <person name="Xu J."/>
            <person name="St-Pierre B."/>
            <person name="Chen S."/>
            <person name="Sun C."/>
        </authorList>
    </citation>
    <scope>NUCLEOTIDE SEQUENCE [LARGE SCALE GENOMIC DNA]</scope>
</reference>
<accession>A0ACC0A9X8</accession>
<gene>
    <name evidence="1" type="ORF">M9H77_26359</name>
</gene>
<proteinExistence type="predicted"/>
<comment type="caution">
    <text evidence="1">The sequence shown here is derived from an EMBL/GenBank/DDBJ whole genome shotgun (WGS) entry which is preliminary data.</text>
</comment>
<dbReference type="Proteomes" id="UP001060085">
    <property type="component" value="Linkage Group LG06"/>
</dbReference>
<dbReference type="EMBL" id="CM044706">
    <property type="protein sequence ID" value="KAI5657566.1"/>
    <property type="molecule type" value="Genomic_DNA"/>
</dbReference>